<reference evidence="1 2" key="1">
    <citation type="journal article" date="2020" name="Genome Biol. Evol.">
        <title>Comparative genomics of Sclerotiniaceae.</title>
        <authorList>
            <person name="Valero Jimenez C.A."/>
            <person name="Steentjes M."/>
            <person name="Scholten O.E."/>
            <person name="Van Kan J.A.L."/>
        </authorList>
    </citation>
    <scope>NUCLEOTIDE SEQUENCE [LARGE SCALE GENOMIC DNA]</scope>
    <source>
        <strain evidence="1 2">MUCL 94</strain>
    </source>
</reference>
<dbReference type="GeneID" id="62150549"/>
<protein>
    <submittedName>
        <fullName evidence="1">Uncharacterized protein</fullName>
    </submittedName>
</protein>
<gene>
    <name evidence="1" type="ORF">EAE97_006960</name>
</gene>
<proteinExistence type="predicted"/>
<dbReference type="AlphaFoldDB" id="A0A9P5INR9"/>
<name>A0A9P5INR9_9HELO</name>
<dbReference type="EMBL" id="RCSW01000013">
    <property type="protein sequence ID" value="KAF7940774.1"/>
    <property type="molecule type" value="Genomic_DNA"/>
</dbReference>
<sequence length="79" mass="8893">MSNTSLFHRAAPFQIISKIHSVFFDGTNSTNQTNGSPQFISIKFQLAIAHRPPKTSRILPLPQAQTWRAALLVSYYFAD</sequence>
<accession>A0A9P5INR9</accession>
<comment type="caution">
    <text evidence="1">The sequence shown here is derived from an EMBL/GenBank/DDBJ whole genome shotgun (WGS) entry which is preliminary data.</text>
</comment>
<keyword evidence="2" id="KW-1185">Reference proteome</keyword>
<evidence type="ECO:0000313" key="2">
    <source>
        <dbReference type="Proteomes" id="UP000710849"/>
    </source>
</evidence>
<dbReference type="Proteomes" id="UP000710849">
    <property type="component" value="Unassembled WGS sequence"/>
</dbReference>
<organism evidence="1 2">
    <name type="scientific">Botrytis byssoidea</name>
    <dbReference type="NCBI Taxonomy" id="139641"/>
    <lineage>
        <taxon>Eukaryota</taxon>
        <taxon>Fungi</taxon>
        <taxon>Dikarya</taxon>
        <taxon>Ascomycota</taxon>
        <taxon>Pezizomycotina</taxon>
        <taxon>Leotiomycetes</taxon>
        <taxon>Helotiales</taxon>
        <taxon>Sclerotiniaceae</taxon>
        <taxon>Botrytis</taxon>
    </lineage>
</organism>
<evidence type="ECO:0000313" key="1">
    <source>
        <dbReference type="EMBL" id="KAF7940774.1"/>
    </source>
</evidence>
<dbReference type="RefSeq" id="XP_038731663.1">
    <property type="nucleotide sequence ID" value="XM_038877473.1"/>
</dbReference>